<protein>
    <submittedName>
        <fullName evidence="2">Uncharacterized protein</fullName>
    </submittedName>
</protein>
<accession>A0AAN4Z6M0</accession>
<feature type="compositionally biased region" description="Low complexity" evidence="1">
    <location>
        <begin position="64"/>
        <end position="82"/>
    </location>
</feature>
<organism evidence="2 3">
    <name type="scientific">Pristionchus mayeri</name>
    <dbReference type="NCBI Taxonomy" id="1317129"/>
    <lineage>
        <taxon>Eukaryota</taxon>
        <taxon>Metazoa</taxon>
        <taxon>Ecdysozoa</taxon>
        <taxon>Nematoda</taxon>
        <taxon>Chromadorea</taxon>
        <taxon>Rhabditida</taxon>
        <taxon>Rhabditina</taxon>
        <taxon>Diplogasteromorpha</taxon>
        <taxon>Diplogasteroidea</taxon>
        <taxon>Neodiplogasteridae</taxon>
        <taxon>Pristionchus</taxon>
    </lineage>
</organism>
<dbReference type="Proteomes" id="UP001328107">
    <property type="component" value="Unassembled WGS sequence"/>
</dbReference>
<sequence>TTYDQLNVCRTSSLIFALLTAHNQASDAASLIDLQSCQDCASLPVSREFLRLCPNIDRSIPLRSTTSTPSSTTTTTTTSAPTTTLPAMLNVSVPLSPIVLDATSDETATITLNLSSVDVSSATVRKCWLTNKDGSFDASSVTLNRETSTLSLSIHQSLFHGEVQVACNLTSAGKEMLVIGSSAVVFLPFFELVRTADDFISSIPVNVERKYLQISFSRNPLDARLAGTPYCFTVEGTRFNATGSLDSINCDISSLSSAGNYSIYGVRSEKLENVTRKHQTPTVVLMTDVRVTTTTARPTTTSTTAATSAATTPTTTTTATTTTAGTTTTASTMKTTVTTRVPSTTTSTTTVRSTTTKVRPTTSTTTS</sequence>
<evidence type="ECO:0000256" key="1">
    <source>
        <dbReference type="SAM" id="MobiDB-lite"/>
    </source>
</evidence>
<evidence type="ECO:0000313" key="3">
    <source>
        <dbReference type="Proteomes" id="UP001328107"/>
    </source>
</evidence>
<comment type="caution">
    <text evidence="2">The sequence shown here is derived from an EMBL/GenBank/DDBJ whole genome shotgun (WGS) entry which is preliminary data.</text>
</comment>
<dbReference type="EMBL" id="BTRK01000001">
    <property type="protein sequence ID" value="GMR32908.1"/>
    <property type="molecule type" value="Genomic_DNA"/>
</dbReference>
<feature type="region of interest" description="Disordered" evidence="1">
    <location>
        <begin position="61"/>
        <end position="82"/>
    </location>
</feature>
<feature type="non-terminal residue" evidence="2">
    <location>
        <position position="1"/>
    </location>
</feature>
<keyword evidence="3" id="KW-1185">Reference proteome</keyword>
<proteinExistence type="predicted"/>
<dbReference type="AlphaFoldDB" id="A0AAN4Z6M0"/>
<name>A0AAN4Z6M0_9BILA</name>
<reference evidence="3" key="1">
    <citation type="submission" date="2022-10" db="EMBL/GenBank/DDBJ databases">
        <title>Genome assembly of Pristionchus species.</title>
        <authorList>
            <person name="Yoshida K."/>
            <person name="Sommer R.J."/>
        </authorList>
    </citation>
    <scope>NUCLEOTIDE SEQUENCE [LARGE SCALE GENOMIC DNA]</scope>
    <source>
        <strain evidence="3">RS5460</strain>
    </source>
</reference>
<feature type="non-terminal residue" evidence="2">
    <location>
        <position position="367"/>
    </location>
</feature>
<feature type="region of interest" description="Disordered" evidence="1">
    <location>
        <begin position="294"/>
        <end position="367"/>
    </location>
</feature>
<gene>
    <name evidence="2" type="ORF">PMAYCL1PPCAC_03103</name>
</gene>
<evidence type="ECO:0000313" key="2">
    <source>
        <dbReference type="EMBL" id="GMR32908.1"/>
    </source>
</evidence>